<proteinExistence type="predicted"/>
<sequence length="148" mass="16559">MKGAHLNDETIQAIALDETYNDPEATGHMAGCETCREAVESYRLMFSGMTEMPAAGFDFDVKMLVLPQLQVQRKPQPALKPVLVIIAVVLAALTGGGYYFRKDLGEIFNRSLPYLLYCLGPAAVMLLVLLLADMLNTHRQKMNRLEYY</sequence>
<keyword evidence="3" id="KW-1185">Reference proteome</keyword>
<keyword evidence="1" id="KW-1133">Transmembrane helix</keyword>
<accession>A0A3N4MJM9</accession>
<keyword evidence="1" id="KW-0812">Transmembrane</keyword>
<feature type="transmembrane region" description="Helical" evidence="1">
    <location>
        <begin position="112"/>
        <end position="132"/>
    </location>
</feature>
<organism evidence="2 3">
    <name type="scientific">Chitinophaga barathri</name>
    <dbReference type="NCBI Taxonomy" id="1647451"/>
    <lineage>
        <taxon>Bacteria</taxon>
        <taxon>Pseudomonadati</taxon>
        <taxon>Bacteroidota</taxon>
        <taxon>Chitinophagia</taxon>
        <taxon>Chitinophagales</taxon>
        <taxon>Chitinophagaceae</taxon>
        <taxon>Chitinophaga</taxon>
    </lineage>
</organism>
<gene>
    <name evidence="2" type="ORF">EG028_03610</name>
</gene>
<dbReference type="Proteomes" id="UP000279089">
    <property type="component" value="Unassembled WGS sequence"/>
</dbReference>
<reference evidence="3" key="1">
    <citation type="submission" date="2018-11" db="EMBL/GenBank/DDBJ databases">
        <title>Chitinophaga lutea sp.nov., isolate from arsenic contaminated soil.</title>
        <authorList>
            <person name="Zong Y."/>
        </authorList>
    </citation>
    <scope>NUCLEOTIDE SEQUENCE [LARGE SCALE GENOMIC DNA]</scope>
    <source>
        <strain evidence="3">YLT18</strain>
    </source>
</reference>
<dbReference type="EMBL" id="RMBX01000002">
    <property type="protein sequence ID" value="RPD42276.1"/>
    <property type="molecule type" value="Genomic_DNA"/>
</dbReference>
<evidence type="ECO:0000313" key="3">
    <source>
        <dbReference type="Proteomes" id="UP000279089"/>
    </source>
</evidence>
<dbReference type="RefSeq" id="WP_120515579.1">
    <property type="nucleotide sequence ID" value="NZ_QXZY01000003.1"/>
</dbReference>
<feature type="transmembrane region" description="Helical" evidence="1">
    <location>
        <begin position="82"/>
        <end position="100"/>
    </location>
</feature>
<name>A0A3N4MJM9_9BACT</name>
<evidence type="ECO:0000256" key="1">
    <source>
        <dbReference type="SAM" id="Phobius"/>
    </source>
</evidence>
<protein>
    <submittedName>
        <fullName evidence="2">Uncharacterized protein</fullName>
    </submittedName>
</protein>
<dbReference type="AlphaFoldDB" id="A0A3N4MJM9"/>
<keyword evidence="1" id="KW-0472">Membrane</keyword>
<dbReference type="OrthoDB" id="681076at2"/>
<evidence type="ECO:0000313" key="2">
    <source>
        <dbReference type="EMBL" id="RPD42276.1"/>
    </source>
</evidence>
<comment type="caution">
    <text evidence="2">The sequence shown here is derived from an EMBL/GenBank/DDBJ whole genome shotgun (WGS) entry which is preliminary data.</text>
</comment>